<dbReference type="InterPro" id="IPR011993">
    <property type="entry name" value="PH-like_dom_sf"/>
</dbReference>
<proteinExistence type="predicted"/>
<dbReference type="PRINTS" id="PR00683">
    <property type="entry name" value="SPECTRINPH"/>
</dbReference>
<dbReference type="PANTHER" id="PTHR37283:SF1">
    <property type="entry name" value="PH DOMAIN-CONTAINING PROTEIN YHR131C"/>
    <property type="match status" value="1"/>
</dbReference>
<dbReference type="FunFam" id="2.30.29.30:FF:000024">
    <property type="entry name" value="Spectrin beta chain"/>
    <property type="match status" value="1"/>
</dbReference>
<dbReference type="EMBL" id="CH480832">
    <property type="protein sequence ID" value="EDW46290.1"/>
    <property type="molecule type" value="Genomic_DNA"/>
</dbReference>
<protein>
    <submittedName>
        <fullName evidence="3">GM13520</fullName>
    </submittedName>
</protein>
<feature type="compositionally biased region" description="Polar residues" evidence="1">
    <location>
        <begin position="87"/>
        <end position="99"/>
    </location>
</feature>
<dbReference type="GO" id="GO:0005543">
    <property type="term" value="F:phospholipid binding"/>
    <property type="evidence" value="ECO:0007669"/>
    <property type="project" value="InterPro"/>
</dbReference>
<accession>B4IF36</accession>
<dbReference type="Proteomes" id="UP000001292">
    <property type="component" value="Unassembled WGS sequence"/>
</dbReference>
<evidence type="ECO:0000313" key="4">
    <source>
        <dbReference type="Proteomes" id="UP000001292"/>
    </source>
</evidence>
<name>B4IF36_DROSE</name>
<dbReference type="AlphaFoldDB" id="B4IF36"/>
<dbReference type="PANTHER" id="PTHR37283">
    <property type="entry name" value="PH DOMAIN-CONTAINING PROTEIN YHR131C"/>
    <property type="match status" value="1"/>
</dbReference>
<keyword evidence="4" id="KW-1185">Reference proteome</keyword>
<dbReference type="HOGENOM" id="CLU_122909_0_0_1"/>
<dbReference type="SUPFAM" id="SSF50729">
    <property type="entry name" value="PH domain-like"/>
    <property type="match status" value="1"/>
</dbReference>
<dbReference type="STRING" id="7238.B4IF36"/>
<dbReference type="KEGG" id="dse:6618106"/>
<gene>
    <name evidence="3" type="primary">Dsec\GM13520</name>
    <name evidence="3" type="ORF">Dsec_GM13520</name>
</gene>
<evidence type="ECO:0000259" key="2">
    <source>
        <dbReference type="PROSITE" id="PS50003"/>
    </source>
</evidence>
<evidence type="ECO:0000256" key="1">
    <source>
        <dbReference type="SAM" id="MobiDB-lite"/>
    </source>
</evidence>
<feature type="region of interest" description="Disordered" evidence="1">
    <location>
        <begin position="87"/>
        <end position="115"/>
    </location>
</feature>
<dbReference type="PROSITE" id="PS50003">
    <property type="entry name" value="PH_DOMAIN"/>
    <property type="match status" value="1"/>
</dbReference>
<feature type="domain" description="PH" evidence="2">
    <location>
        <begin position="1"/>
        <end position="83"/>
    </location>
</feature>
<sequence length="115" mass="12913">MAARAGRISFYKDQKGYKSNPELTFRGEPSYDLQNAAIEIASDYTKKKHVLRVKLANGALFLLQAHDDTEMSQWVTSLKAQSDSTAVAASRSQTLPATSQKDEPKRRSFFTLKKK</sequence>
<dbReference type="InterPro" id="IPR041681">
    <property type="entry name" value="PH_9"/>
</dbReference>
<organism evidence="4">
    <name type="scientific">Drosophila sechellia</name>
    <name type="common">Fruit fly</name>
    <dbReference type="NCBI Taxonomy" id="7238"/>
    <lineage>
        <taxon>Eukaryota</taxon>
        <taxon>Metazoa</taxon>
        <taxon>Ecdysozoa</taxon>
        <taxon>Arthropoda</taxon>
        <taxon>Hexapoda</taxon>
        <taxon>Insecta</taxon>
        <taxon>Pterygota</taxon>
        <taxon>Neoptera</taxon>
        <taxon>Endopterygota</taxon>
        <taxon>Diptera</taxon>
        <taxon>Brachycera</taxon>
        <taxon>Muscomorpha</taxon>
        <taxon>Ephydroidea</taxon>
        <taxon>Drosophilidae</taxon>
        <taxon>Drosophila</taxon>
        <taxon>Sophophora</taxon>
    </lineage>
</organism>
<evidence type="ECO:0000313" key="3">
    <source>
        <dbReference type="EMBL" id="EDW46290.1"/>
    </source>
</evidence>
<reference evidence="3 4" key="1">
    <citation type="journal article" date="2007" name="Nature">
        <title>Evolution of genes and genomes on the Drosophila phylogeny.</title>
        <authorList>
            <consortium name="Drosophila 12 Genomes Consortium"/>
            <person name="Clark A.G."/>
            <person name="Eisen M.B."/>
            <person name="Smith D.R."/>
            <person name="Bergman C.M."/>
            <person name="Oliver B."/>
            <person name="Markow T.A."/>
            <person name="Kaufman T.C."/>
            <person name="Kellis M."/>
            <person name="Gelbart W."/>
            <person name="Iyer V.N."/>
            <person name="Pollard D.A."/>
            <person name="Sackton T.B."/>
            <person name="Larracuente A.M."/>
            <person name="Singh N.D."/>
            <person name="Abad J.P."/>
            <person name="Abt D.N."/>
            <person name="Adryan B."/>
            <person name="Aguade M."/>
            <person name="Akashi H."/>
            <person name="Anderson W.W."/>
            <person name="Aquadro C.F."/>
            <person name="Ardell D.H."/>
            <person name="Arguello R."/>
            <person name="Artieri C.G."/>
            <person name="Barbash D.A."/>
            <person name="Barker D."/>
            <person name="Barsanti P."/>
            <person name="Batterham P."/>
            <person name="Batzoglou S."/>
            <person name="Begun D."/>
            <person name="Bhutkar A."/>
            <person name="Blanco E."/>
            <person name="Bosak S.A."/>
            <person name="Bradley R.K."/>
            <person name="Brand A.D."/>
            <person name="Brent M.R."/>
            <person name="Brooks A.N."/>
            <person name="Brown R.H."/>
            <person name="Butlin R.K."/>
            <person name="Caggese C."/>
            <person name="Calvi B.R."/>
            <person name="Bernardo de Carvalho A."/>
            <person name="Caspi A."/>
            <person name="Castrezana S."/>
            <person name="Celniker S.E."/>
            <person name="Chang J.L."/>
            <person name="Chapple C."/>
            <person name="Chatterji S."/>
            <person name="Chinwalla A."/>
            <person name="Civetta A."/>
            <person name="Clifton S.W."/>
            <person name="Comeron J.M."/>
            <person name="Costello J.C."/>
            <person name="Coyne J.A."/>
            <person name="Daub J."/>
            <person name="David R.G."/>
            <person name="Delcher A.L."/>
            <person name="Delehaunty K."/>
            <person name="Do C.B."/>
            <person name="Ebling H."/>
            <person name="Edwards K."/>
            <person name="Eickbush T."/>
            <person name="Evans J.D."/>
            <person name="Filipski A."/>
            <person name="Findeiss S."/>
            <person name="Freyhult E."/>
            <person name="Fulton L."/>
            <person name="Fulton R."/>
            <person name="Garcia A.C."/>
            <person name="Gardiner A."/>
            <person name="Garfield D.A."/>
            <person name="Garvin B.E."/>
            <person name="Gibson G."/>
            <person name="Gilbert D."/>
            <person name="Gnerre S."/>
            <person name="Godfrey J."/>
            <person name="Good R."/>
            <person name="Gotea V."/>
            <person name="Gravely B."/>
            <person name="Greenberg A.J."/>
            <person name="Griffiths-Jones S."/>
            <person name="Gross S."/>
            <person name="Guigo R."/>
            <person name="Gustafson E.A."/>
            <person name="Haerty W."/>
            <person name="Hahn M.W."/>
            <person name="Halligan D.L."/>
            <person name="Halpern A.L."/>
            <person name="Halter G.M."/>
            <person name="Han M.V."/>
            <person name="Heger A."/>
            <person name="Hillier L."/>
            <person name="Hinrichs A.S."/>
            <person name="Holmes I."/>
            <person name="Hoskins R.A."/>
            <person name="Hubisz M.J."/>
            <person name="Hultmark D."/>
            <person name="Huntley M.A."/>
            <person name="Jaffe D.B."/>
            <person name="Jagadeeshan S."/>
            <person name="Jeck W.R."/>
            <person name="Johnson J."/>
            <person name="Jones C.D."/>
            <person name="Jordan W.C."/>
            <person name="Karpen G.H."/>
            <person name="Kataoka E."/>
            <person name="Keightley P.D."/>
            <person name="Kheradpour P."/>
            <person name="Kirkness E.F."/>
            <person name="Koerich L.B."/>
            <person name="Kristiansen K."/>
            <person name="Kudrna D."/>
            <person name="Kulathinal R.J."/>
            <person name="Kumar S."/>
            <person name="Kwok R."/>
            <person name="Lander E."/>
            <person name="Langley C.H."/>
            <person name="Lapoint R."/>
            <person name="Lazzaro B.P."/>
            <person name="Lee S.J."/>
            <person name="Levesque L."/>
            <person name="Li R."/>
            <person name="Lin C.F."/>
            <person name="Lin M.F."/>
            <person name="Lindblad-Toh K."/>
            <person name="Llopart A."/>
            <person name="Long M."/>
            <person name="Low L."/>
            <person name="Lozovsky E."/>
            <person name="Lu J."/>
            <person name="Luo M."/>
            <person name="Machado C.A."/>
            <person name="Makalowski W."/>
            <person name="Marzo M."/>
            <person name="Matsuda M."/>
            <person name="Matzkin L."/>
            <person name="McAllister B."/>
            <person name="McBride C.S."/>
            <person name="McKernan B."/>
            <person name="McKernan K."/>
            <person name="Mendez-Lago M."/>
            <person name="Minx P."/>
            <person name="Mollenhauer M.U."/>
            <person name="Montooth K."/>
            <person name="Mount S.M."/>
            <person name="Mu X."/>
            <person name="Myers E."/>
            <person name="Negre B."/>
            <person name="Newfeld S."/>
            <person name="Nielsen R."/>
            <person name="Noor M.A."/>
            <person name="O'Grady P."/>
            <person name="Pachter L."/>
            <person name="Papaceit M."/>
            <person name="Parisi M.J."/>
            <person name="Parisi M."/>
            <person name="Parts L."/>
            <person name="Pedersen J.S."/>
            <person name="Pesole G."/>
            <person name="Phillippy A.M."/>
            <person name="Ponting C.P."/>
            <person name="Pop M."/>
            <person name="Porcelli D."/>
            <person name="Powell J.R."/>
            <person name="Prohaska S."/>
            <person name="Pruitt K."/>
            <person name="Puig M."/>
            <person name="Quesneville H."/>
            <person name="Ram K.R."/>
            <person name="Rand D."/>
            <person name="Rasmussen M.D."/>
            <person name="Reed L.K."/>
            <person name="Reenan R."/>
            <person name="Reily A."/>
            <person name="Remington K.A."/>
            <person name="Rieger T.T."/>
            <person name="Ritchie M.G."/>
            <person name="Robin C."/>
            <person name="Rogers Y.H."/>
            <person name="Rohde C."/>
            <person name="Rozas J."/>
            <person name="Rubenfield M.J."/>
            <person name="Ruiz A."/>
            <person name="Russo S."/>
            <person name="Salzberg S.L."/>
            <person name="Sanchez-Gracia A."/>
            <person name="Saranga D.J."/>
            <person name="Sato H."/>
            <person name="Schaeffer S.W."/>
            <person name="Schatz M.C."/>
            <person name="Schlenke T."/>
            <person name="Schwartz R."/>
            <person name="Segarra C."/>
            <person name="Singh R.S."/>
            <person name="Sirot L."/>
            <person name="Sirota M."/>
            <person name="Sisneros N.B."/>
            <person name="Smith C.D."/>
            <person name="Smith T.F."/>
            <person name="Spieth J."/>
            <person name="Stage D.E."/>
            <person name="Stark A."/>
            <person name="Stephan W."/>
            <person name="Strausberg R.L."/>
            <person name="Strempel S."/>
            <person name="Sturgill D."/>
            <person name="Sutton G."/>
            <person name="Sutton G.G."/>
            <person name="Tao W."/>
            <person name="Teichmann S."/>
            <person name="Tobari Y.N."/>
            <person name="Tomimura Y."/>
            <person name="Tsolas J.M."/>
            <person name="Valente V.L."/>
            <person name="Venter E."/>
            <person name="Venter J.C."/>
            <person name="Vicario S."/>
            <person name="Vieira F.G."/>
            <person name="Vilella A.J."/>
            <person name="Villasante A."/>
            <person name="Walenz B."/>
            <person name="Wang J."/>
            <person name="Wasserman M."/>
            <person name="Watts T."/>
            <person name="Wilson D."/>
            <person name="Wilson R.K."/>
            <person name="Wing R.A."/>
            <person name="Wolfner M.F."/>
            <person name="Wong A."/>
            <person name="Wong G.K."/>
            <person name="Wu C.I."/>
            <person name="Wu G."/>
            <person name="Yamamoto D."/>
            <person name="Yang H.P."/>
            <person name="Yang S.P."/>
            <person name="Yorke J.A."/>
            <person name="Yoshida K."/>
            <person name="Zdobnov E."/>
            <person name="Zhang P."/>
            <person name="Zhang Y."/>
            <person name="Zimin A.V."/>
            <person name="Baldwin J."/>
            <person name="Abdouelleil A."/>
            <person name="Abdulkadir J."/>
            <person name="Abebe A."/>
            <person name="Abera B."/>
            <person name="Abreu J."/>
            <person name="Acer S.C."/>
            <person name="Aftuck L."/>
            <person name="Alexander A."/>
            <person name="An P."/>
            <person name="Anderson E."/>
            <person name="Anderson S."/>
            <person name="Arachi H."/>
            <person name="Azer M."/>
            <person name="Bachantsang P."/>
            <person name="Barry A."/>
            <person name="Bayul T."/>
            <person name="Berlin A."/>
            <person name="Bessette D."/>
            <person name="Bloom T."/>
            <person name="Blye J."/>
            <person name="Boguslavskiy L."/>
            <person name="Bonnet C."/>
            <person name="Boukhgalter B."/>
            <person name="Bourzgui I."/>
            <person name="Brown A."/>
            <person name="Cahill P."/>
            <person name="Channer S."/>
            <person name="Cheshatsang Y."/>
            <person name="Chuda L."/>
            <person name="Citroen M."/>
            <person name="Collymore A."/>
            <person name="Cooke P."/>
            <person name="Costello M."/>
            <person name="D'Aco K."/>
            <person name="Daza R."/>
            <person name="De Haan G."/>
            <person name="DeGray S."/>
            <person name="DeMaso C."/>
            <person name="Dhargay N."/>
            <person name="Dooley K."/>
            <person name="Dooley E."/>
            <person name="Doricent M."/>
            <person name="Dorje P."/>
            <person name="Dorjee K."/>
            <person name="Dupes A."/>
            <person name="Elong R."/>
            <person name="Falk J."/>
            <person name="Farina A."/>
            <person name="Faro S."/>
            <person name="Ferguson D."/>
            <person name="Fisher S."/>
            <person name="Foley C.D."/>
            <person name="Franke A."/>
            <person name="Friedrich D."/>
            <person name="Gadbois L."/>
            <person name="Gearin G."/>
            <person name="Gearin C.R."/>
            <person name="Giannoukos G."/>
            <person name="Goode T."/>
            <person name="Graham J."/>
            <person name="Grandbois E."/>
            <person name="Grewal S."/>
            <person name="Gyaltsen K."/>
            <person name="Hafez N."/>
            <person name="Hagos B."/>
            <person name="Hall J."/>
            <person name="Henson C."/>
            <person name="Hollinger A."/>
            <person name="Honan T."/>
            <person name="Huard M.D."/>
            <person name="Hughes L."/>
            <person name="Hurhula B."/>
            <person name="Husby M.E."/>
            <person name="Kamat A."/>
            <person name="Kanga B."/>
            <person name="Kashin S."/>
            <person name="Khazanovich D."/>
            <person name="Kisner P."/>
            <person name="Lance K."/>
            <person name="Lara M."/>
            <person name="Lee W."/>
            <person name="Lennon N."/>
            <person name="Letendre F."/>
            <person name="LeVine R."/>
            <person name="Lipovsky A."/>
            <person name="Liu X."/>
            <person name="Liu J."/>
            <person name="Liu S."/>
            <person name="Lokyitsang T."/>
            <person name="Lokyitsang Y."/>
            <person name="Lubonja R."/>
            <person name="Lui A."/>
            <person name="MacDonald P."/>
            <person name="Magnisalis V."/>
            <person name="Maru K."/>
            <person name="Matthews C."/>
            <person name="McCusker W."/>
            <person name="McDonough S."/>
            <person name="Mehta T."/>
            <person name="Meldrim J."/>
            <person name="Meneus L."/>
            <person name="Mihai O."/>
            <person name="Mihalev A."/>
            <person name="Mihova T."/>
            <person name="Mittelman R."/>
            <person name="Mlenga V."/>
            <person name="Montmayeur A."/>
            <person name="Mulrain L."/>
            <person name="Navidi A."/>
            <person name="Naylor J."/>
            <person name="Negash T."/>
            <person name="Nguyen T."/>
            <person name="Nguyen N."/>
            <person name="Nicol R."/>
            <person name="Norbu C."/>
            <person name="Norbu N."/>
            <person name="Novod N."/>
            <person name="O'Neill B."/>
            <person name="Osman S."/>
            <person name="Markiewicz E."/>
            <person name="Oyono O.L."/>
            <person name="Patti C."/>
            <person name="Phunkhang P."/>
            <person name="Pierre F."/>
            <person name="Priest M."/>
            <person name="Raghuraman S."/>
            <person name="Rege F."/>
            <person name="Reyes R."/>
            <person name="Rise C."/>
            <person name="Rogov P."/>
            <person name="Ross K."/>
            <person name="Ryan E."/>
            <person name="Settipalli S."/>
            <person name="Shea T."/>
            <person name="Sherpa N."/>
            <person name="Shi L."/>
            <person name="Shih D."/>
            <person name="Sparrow T."/>
            <person name="Spaulding J."/>
            <person name="Stalker J."/>
            <person name="Stange-Thomann N."/>
            <person name="Stavropoulos S."/>
            <person name="Stone C."/>
            <person name="Strader C."/>
            <person name="Tesfaye S."/>
            <person name="Thomson T."/>
            <person name="Thoulutsang Y."/>
            <person name="Thoulutsang D."/>
            <person name="Topham K."/>
            <person name="Topping I."/>
            <person name="Tsamla T."/>
            <person name="Vassiliev H."/>
            <person name="Vo A."/>
            <person name="Wangchuk T."/>
            <person name="Wangdi T."/>
            <person name="Weiand M."/>
            <person name="Wilkinson J."/>
            <person name="Wilson A."/>
            <person name="Yadav S."/>
            <person name="Young G."/>
            <person name="Yu Q."/>
            <person name="Zembek L."/>
            <person name="Zhong D."/>
            <person name="Zimmer A."/>
            <person name="Zwirko Z."/>
            <person name="Jaffe D.B."/>
            <person name="Alvarez P."/>
            <person name="Brockman W."/>
            <person name="Butler J."/>
            <person name="Chin C."/>
            <person name="Gnerre S."/>
            <person name="Grabherr M."/>
            <person name="Kleber M."/>
            <person name="Mauceli E."/>
            <person name="MacCallum I."/>
        </authorList>
    </citation>
    <scope>NUCLEOTIDE SEQUENCE [LARGE SCALE GENOMIC DNA]</scope>
    <source>
        <strain evidence="4">Rob3c / Tucson 14021-0248.25</strain>
    </source>
</reference>
<dbReference type="OMA" id="WINVINS"/>
<dbReference type="Pfam" id="PF15410">
    <property type="entry name" value="PH_9"/>
    <property type="match status" value="1"/>
</dbReference>
<dbReference type="Gene3D" id="2.30.29.30">
    <property type="entry name" value="Pleckstrin-homology domain (PH domain)/Phosphotyrosine-binding domain (PTB)"/>
    <property type="match status" value="1"/>
</dbReference>
<dbReference type="SMR" id="B4IF36"/>
<dbReference type="InterPro" id="IPR001605">
    <property type="entry name" value="PH_dom-spectrin-type"/>
</dbReference>
<dbReference type="InterPro" id="IPR001849">
    <property type="entry name" value="PH_domain"/>
</dbReference>